<dbReference type="Pfam" id="PF00912">
    <property type="entry name" value="Transgly"/>
    <property type="match status" value="1"/>
</dbReference>
<proteinExistence type="inferred from homology"/>
<dbReference type="InterPro" id="IPR036950">
    <property type="entry name" value="PBP_transglycosylase"/>
</dbReference>
<dbReference type="GO" id="GO:0009252">
    <property type="term" value="P:peptidoglycan biosynthetic process"/>
    <property type="evidence" value="ECO:0007669"/>
    <property type="project" value="UniProtKB-KW"/>
</dbReference>
<evidence type="ECO:0000256" key="1">
    <source>
        <dbReference type="ARBA" id="ARBA00007090"/>
    </source>
</evidence>
<keyword evidence="15" id="KW-0472">Membrane</keyword>
<evidence type="ECO:0000256" key="5">
    <source>
        <dbReference type="ARBA" id="ARBA00022676"/>
    </source>
</evidence>
<keyword evidence="5" id="KW-0328">Glycosyltransferase</keyword>
<dbReference type="Pfam" id="PF00905">
    <property type="entry name" value="Transpeptidase"/>
    <property type="match status" value="1"/>
</dbReference>
<feature type="domain" description="Glycosyl transferase family 51" evidence="17">
    <location>
        <begin position="116"/>
        <end position="295"/>
    </location>
</feature>
<reference evidence="18 19" key="1">
    <citation type="submission" date="2019-03" db="EMBL/GenBank/DDBJ databases">
        <title>Whole genome sequence of a novel Rubrobacter taiwanensis strain, isolated from Yellowstone National Park.</title>
        <authorList>
            <person name="Freed S."/>
            <person name="Ramaley R.F."/>
            <person name="Kyndt J.A."/>
        </authorList>
    </citation>
    <scope>NUCLEOTIDE SEQUENCE [LARGE SCALE GENOMIC DNA]</scope>
    <source>
        <strain evidence="18 19">Yellowstone</strain>
    </source>
</reference>
<dbReference type="GO" id="GO:0008955">
    <property type="term" value="F:peptidoglycan glycosyltransferase activity"/>
    <property type="evidence" value="ECO:0007669"/>
    <property type="project" value="UniProtKB-EC"/>
</dbReference>
<keyword evidence="7" id="KW-0378">Hydrolase</keyword>
<evidence type="ECO:0000256" key="14">
    <source>
        <dbReference type="SAM" id="MobiDB-lite"/>
    </source>
</evidence>
<dbReference type="InterPro" id="IPR012338">
    <property type="entry name" value="Beta-lactam/transpept-like"/>
</dbReference>
<feature type="compositionally biased region" description="Low complexity" evidence="14">
    <location>
        <begin position="756"/>
        <end position="770"/>
    </location>
</feature>
<keyword evidence="3" id="KW-0121">Carboxypeptidase</keyword>
<evidence type="ECO:0000256" key="3">
    <source>
        <dbReference type="ARBA" id="ARBA00022645"/>
    </source>
</evidence>
<comment type="similarity">
    <text evidence="2">In the N-terminal section; belongs to the glycosyltransferase 51 family.</text>
</comment>
<evidence type="ECO:0000256" key="2">
    <source>
        <dbReference type="ARBA" id="ARBA00007739"/>
    </source>
</evidence>
<evidence type="ECO:0000256" key="13">
    <source>
        <dbReference type="ARBA" id="ARBA00049902"/>
    </source>
</evidence>
<evidence type="ECO:0000256" key="11">
    <source>
        <dbReference type="ARBA" id="ARBA00023316"/>
    </source>
</evidence>
<protein>
    <submittedName>
        <fullName evidence="18">PBP1A family penicillin-binding protein</fullName>
    </submittedName>
</protein>
<dbReference type="SUPFAM" id="SSF53955">
    <property type="entry name" value="Lysozyme-like"/>
    <property type="match status" value="1"/>
</dbReference>
<dbReference type="InterPro" id="IPR001264">
    <property type="entry name" value="Glyco_trans_51"/>
</dbReference>
<dbReference type="SUPFAM" id="SSF56601">
    <property type="entry name" value="beta-lactamase/transpeptidase-like"/>
    <property type="match status" value="1"/>
</dbReference>
<dbReference type="InterPro" id="IPR001460">
    <property type="entry name" value="PCN-bd_Tpept"/>
</dbReference>
<keyword evidence="9" id="KW-0573">Peptidoglycan synthesis</keyword>
<evidence type="ECO:0000313" key="19">
    <source>
        <dbReference type="Proteomes" id="UP000295244"/>
    </source>
</evidence>
<keyword evidence="15" id="KW-1133">Transmembrane helix</keyword>
<keyword evidence="11" id="KW-0961">Cell wall biogenesis/degradation</keyword>
<sequence>MMGIKARSPPSRGSVQQRVVYLRSAGILYPGVYNNRSVDYDGITRVGRRRRRRQKRNSGSLGAFLGIVAAAAGLACIAFFASFAYTYARVAENLPQVGEYNVGPLAQTSIVYDADGNVVDELHGGQNRFVVPMEEISPYLRDAVVAIEDHRFYEHRGLDFEAIARAARENITSMSIREGGSTITQQLIKNTFIDPEYRSIPSFQRKITEASLAWQYEKTHTKEEILEQYLNTVFFGANAYGAEAAARTYFDKSASELTLREAALLAGIINLPGAYDPFTDPESAKKRRDVVLDRMLEYGYITREEHDRAVSSGLGLNRGRLEQQDNDNEYFLNAVQRELAAEFGNEMVYEGGLHIYTTLDSELQQMASEAVSSVVNPEAGDPSAALVSIESETGAVRAMVGGSDFEEVKFNLATQGQRQAGSAFKPFVLAEAIDQGISPETMYVSRDLSIDIRGQAEPYEVSNYGNVQRGPIDLEEAMAQSDNTVFVQLAQDLGMRNVVEMAHRLGIESELDPYLSTALGGLRVGVTPLEMASAYSTFANRGEHMKPFLVTKVTRIGEDGREEVLLEHEPEGERVLSEDEAATVTEVLRAVVERGTASRFHNLDAALGRPAAGKTGTTDRFVDAWFVGYVPQLTTSVWVGYPQSSRPMINVRGYQQINGENFPLDIWAAYMSRAVQKYPYAEFEEPSDTLNLEVKRDGRAYSRPERSGRGDVASGGRRQASASPGGGQQQASSSPGGGDVVYYYRPPQQSPPPIYYHPGTGQQFQQPQPGVRYRIIRP</sequence>
<dbReference type="EMBL" id="SKBU01000022">
    <property type="protein sequence ID" value="TCJ15725.1"/>
    <property type="molecule type" value="Genomic_DNA"/>
</dbReference>
<dbReference type="Gene3D" id="1.10.3810.10">
    <property type="entry name" value="Biosynthetic peptidoglycan transglycosylase-like"/>
    <property type="match status" value="1"/>
</dbReference>
<dbReference type="Gene3D" id="3.40.710.10">
    <property type="entry name" value="DD-peptidase/beta-lactamase superfamily"/>
    <property type="match status" value="1"/>
</dbReference>
<keyword evidence="6" id="KW-0808">Transferase</keyword>
<dbReference type="GO" id="GO:0006508">
    <property type="term" value="P:proteolysis"/>
    <property type="evidence" value="ECO:0007669"/>
    <property type="project" value="UniProtKB-KW"/>
</dbReference>
<dbReference type="FunFam" id="1.10.3810.10:FF:000001">
    <property type="entry name" value="Penicillin-binding protein 1A"/>
    <property type="match status" value="1"/>
</dbReference>
<dbReference type="Proteomes" id="UP000295244">
    <property type="component" value="Unassembled WGS sequence"/>
</dbReference>
<dbReference type="InterPro" id="IPR050396">
    <property type="entry name" value="Glycosyltr_51/Transpeptidase"/>
</dbReference>
<accession>A0A4R1BEY0</accession>
<dbReference type="PANTHER" id="PTHR32282:SF33">
    <property type="entry name" value="PEPTIDOGLYCAN GLYCOSYLTRANSFERASE"/>
    <property type="match status" value="1"/>
</dbReference>
<feature type="compositionally biased region" description="Low complexity" evidence="14">
    <location>
        <begin position="719"/>
        <end position="734"/>
    </location>
</feature>
<evidence type="ECO:0000259" key="17">
    <source>
        <dbReference type="Pfam" id="PF00912"/>
    </source>
</evidence>
<dbReference type="GO" id="GO:0071555">
    <property type="term" value="P:cell wall organization"/>
    <property type="evidence" value="ECO:0007669"/>
    <property type="project" value="UniProtKB-KW"/>
</dbReference>
<comment type="catalytic activity">
    <reaction evidence="13">
        <text>[GlcNAc-(1-&gt;4)-Mur2Ac(oyl-L-Ala-gamma-D-Glu-L-Lys-D-Ala-D-Ala)](n)-di-trans,octa-cis-undecaprenyl diphosphate + beta-D-GlcNAc-(1-&gt;4)-Mur2Ac(oyl-L-Ala-gamma-D-Glu-L-Lys-D-Ala-D-Ala)-di-trans,octa-cis-undecaprenyl diphosphate = [GlcNAc-(1-&gt;4)-Mur2Ac(oyl-L-Ala-gamma-D-Glu-L-Lys-D-Ala-D-Ala)](n+1)-di-trans,octa-cis-undecaprenyl diphosphate + di-trans,octa-cis-undecaprenyl diphosphate + H(+)</text>
        <dbReference type="Rhea" id="RHEA:23708"/>
        <dbReference type="Rhea" id="RHEA-COMP:9602"/>
        <dbReference type="Rhea" id="RHEA-COMP:9603"/>
        <dbReference type="ChEBI" id="CHEBI:15378"/>
        <dbReference type="ChEBI" id="CHEBI:58405"/>
        <dbReference type="ChEBI" id="CHEBI:60033"/>
        <dbReference type="ChEBI" id="CHEBI:78435"/>
        <dbReference type="EC" id="2.4.99.28"/>
    </reaction>
</comment>
<dbReference type="InterPro" id="IPR023346">
    <property type="entry name" value="Lysozyme-like_dom_sf"/>
</dbReference>
<comment type="catalytic activity">
    <reaction evidence="12">
        <text>Preferential cleavage: (Ac)2-L-Lys-D-Ala-|-D-Ala. Also transpeptidation of peptidyl-alanyl moieties that are N-acyl substituents of D-alanine.</text>
        <dbReference type="EC" id="3.4.16.4"/>
    </reaction>
</comment>
<evidence type="ECO:0000256" key="7">
    <source>
        <dbReference type="ARBA" id="ARBA00022801"/>
    </source>
</evidence>
<evidence type="ECO:0000256" key="10">
    <source>
        <dbReference type="ARBA" id="ARBA00023268"/>
    </source>
</evidence>
<evidence type="ECO:0000256" key="9">
    <source>
        <dbReference type="ARBA" id="ARBA00022984"/>
    </source>
</evidence>
<keyword evidence="19" id="KW-1185">Reference proteome</keyword>
<dbReference type="PANTHER" id="PTHR32282">
    <property type="entry name" value="BINDING PROTEIN TRANSPEPTIDASE, PUTATIVE-RELATED"/>
    <property type="match status" value="1"/>
</dbReference>
<dbReference type="AlphaFoldDB" id="A0A4R1BEY0"/>
<comment type="caution">
    <text evidence="18">The sequence shown here is derived from an EMBL/GenBank/DDBJ whole genome shotgun (WGS) entry which is preliminary data.</text>
</comment>
<feature type="transmembrane region" description="Helical" evidence="15">
    <location>
        <begin position="58"/>
        <end position="85"/>
    </location>
</feature>
<dbReference type="OrthoDB" id="8865355at2"/>
<feature type="domain" description="Penicillin-binding protein transpeptidase" evidence="16">
    <location>
        <begin position="386"/>
        <end position="640"/>
    </location>
</feature>
<keyword evidence="15" id="KW-0812">Transmembrane</keyword>
<evidence type="ECO:0000256" key="8">
    <source>
        <dbReference type="ARBA" id="ARBA00022960"/>
    </source>
</evidence>
<keyword evidence="4" id="KW-0645">Protease</keyword>
<dbReference type="GO" id="GO:0030288">
    <property type="term" value="C:outer membrane-bounded periplasmic space"/>
    <property type="evidence" value="ECO:0007669"/>
    <property type="project" value="TreeGrafter"/>
</dbReference>
<feature type="compositionally biased region" description="Basic and acidic residues" evidence="14">
    <location>
        <begin position="694"/>
        <end position="709"/>
    </location>
</feature>
<dbReference type="GO" id="GO:0009002">
    <property type="term" value="F:serine-type D-Ala-D-Ala carboxypeptidase activity"/>
    <property type="evidence" value="ECO:0007669"/>
    <property type="project" value="UniProtKB-EC"/>
</dbReference>
<comment type="similarity">
    <text evidence="1">In the C-terminal section; belongs to the transpeptidase family.</text>
</comment>
<evidence type="ECO:0000256" key="12">
    <source>
        <dbReference type="ARBA" id="ARBA00034000"/>
    </source>
</evidence>
<evidence type="ECO:0000313" key="18">
    <source>
        <dbReference type="EMBL" id="TCJ15725.1"/>
    </source>
</evidence>
<dbReference type="NCBIfam" id="TIGR02074">
    <property type="entry name" value="PBP_1a_fam"/>
    <property type="match status" value="1"/>
</dbReference>
<gene>
    <name evidence="18" type="ORF">E0L93_12050</name>
</gene>
<name>A0A4R1BEY0_9ACTN</name>
<keyword evidence="8" id="KW-0133">Cell shape</keyword>
<dbReference type="GO" id="GO:0008360">
    <property type="term" value="P:regulation of cell shape"/>
    <property type="evidence" value="ECO:0007669"/>
    <property type="project" value="UniProtKB-KW"/>
</dbReference>
<evidence type="ECO:0000256" key="6">
    <source>
        <dbReference type="ARBA" id="ARBA00022679"/>
    </source>
</evidence>
<organism evidence="18 19">
    <name type="scientific">Rubrobacter taiwanensis</name>
    <dbReference type="NCBI Taxonomy" id="185139"/>
    <lineage>
        <taxon>Bacteria</taxon>
        <taxon>Bacillati</taxon>
        <taxon>Actinomycetota</taxon>
        <taxon>Rubrobacteria</taxon>
        <taxon>Rubrobacterales</taxon>
        <taxon>Rubrobacteraceae</taxon>
        <taxon>Rubrobacter</taxon>
    </lineage>
</organism>
<feature type="region of interest" description="Disordered" evidence="14">
    <location>
        <begin position="694"/>
        <end position="771"/>
    </location>
</feature>
<keyword evidence="10" id="KW-0511">Multifunctional enzyme</keyword>
<evidence type="ECO:0000259" key="16">
    <source>
        <dbReference type="Pfam" id="PF00905"/>
    </source>
</evidence>
<evidence type="ECO:0000256" key="15">
    <source>
        <dbReference type="SAM" id="Phobius"/>
    </source>
</evidence>
<evidence type="ECO:0000256" key="4">
    <source>
        <dbReference type="ARBA" id="ARBA00022670"/>
    </source>
</evidence>
<dbReference type="GO" id="GO:0008658">
    <property type="term" value="F:penicillin binding"/>
    <property type="evidence" value="ECO:0007669"/>
    <property type="project" value="InterPro"/>
</dbReference>